<dbReference type="Proteomes" id="UP000185093">
    <property type="component" value="Unassembled WGS sequence"/>
</dbReference>
<evidence type="ECO:0000313" key="8">
    <source>
        <dbReference type="Proteomes" id="UP000185093"/>
    </source>
</evidence>
<evidence type="ECO:0000256" key="4">
    <source>
        <dbReference type="ARBA" id="ARBA00023015"/>
    </source>
</evidence>
<comment type="similarity">
    <text evidence="1">Belongs to the Fur family.</text>
</comment>
<dbReference type="Pfam" id="PF01475">
    <property type="entry name" value="FUR"/>
    <property type="match status" value="1"/>
</dbReference>
<keyword evidence="6" id="KW-0804">Transcription</keyword>
<comment type="caution">
    <text evidence="7">The sequence shown here is derived from an EMBL/GenBank/DDBJ whole genome shotgun (WGS) entry which is preliminary data.</text>
</comment>
<evidence type="ECO:0000256" key="1">
    <source>
        <dbReference type="ARBA" id="ARBA00007957"/>
    </source>
</evidence>
<organism evidence="7 8">
    <name type="scientific">Acetomicrobium flavidum</name>
    <dbReference type="NCBI Taxonomy" id="49896"/>
    <lineage>
        <taxon>Bacteria</taxon>
        <taxon>Thermotogati</taxon>
        <taxon>Synergistota</taxon>
        <taxon>Synergistia</taxon>
        <taxon>Synergistales</taxon>
        <taxon>Acetomicrobiaceae</taxon>
        <taxon>Acetomicrobium</taxon>
    </lineage>
</organism>
<protein>
    <submittedName>
        <fullName evidence="7">Fur family transcriptional regulator, ferric uptake regulator/Fur family transcriptional regulator, zinc uptake regulator</fullName>
    </submittedName>
</protein>
<name>A0ABY1JE25_9BACT</name>
<dbReference type="InterPro" id="IPR043135">
    <property type="entry name" value="Fur_C"/>
</dbReference>
<keyword evidence="2" id="KW-0678">Repressor</keyword>
<evidence type="ECO:0000313" key="7">
    <source>
        <dbReference type="EMBL" id="SIN71295.1"/>
    </source>
</evidence>
<evidence type="ECO:0000256" key="5">
    <source>
        <dbReference type="ARBA" id="ARBA00023125"/>
    </source>
</evidence>
<keyword evidence="4" id="KW-0805">Transcription regulation</keyword>
<dbReference type="RefSeq" id="WP_074199748.1">
    <property type="nucleotide sequence ID" value="NZ_FSQZ01000001.1"/>
</dbReference>
<keyword evidence="5" id="KW-0238">DNA-binding</keyword>
<keyword evidence="3" id="KW-0862">Zinc</keyword>
<dbReference type="InterPro" id="IPR036390">
    <property type="entry name" value="WH_DNA-bd_sf"/>
</dbReference>
<reference evidence="7 8" key="1">
    <citation type="submission" date="2016-11" db="EMBL/GenBank/DDBJ databases">
        <authorList>
            <person name="Varghese N."/>
            <person name="Submissions S."/>
        </authorList>
    </citation>
    <scope>NUCLEOTIDE SEQUENCE [LARGE SCALE GENOMIC DNA]</scope>
    <source>
        <strain evidence="7 8">DSM 20664</strain>
    </source>
</reference>
<dbReference type="Gene3D" id="3.30.1490.190">
    <property type="match status" value="1"/>
</dbReference>
<dbReference type="InterPro" id="IPR002481">
    <property type="entry name" value="FUR"/>
</dbReference>
<dbReference type="SUPFAM" id="SSF46785">
    <property type="entry name" value="Winged helix' DNA-binding domain"/>
    <property type="match status" value="1"/>
</dbReference>
<dbReference type="PANTHER" id="PTHR33202:SF22">
    <property type="entry name" value="HYDROGEN PEROXIDE SENSITIVE REPRESSOR"/>
    <property type="match status" value="1"/>
</dbReference>
<proteinExistence type="inferred from homology"/>
<dbReference type="PANTHER" id="PTHR33202">
    <property type="entry name" value="ZINC UPTAKE REGULATION PROTEIN"/>
    <property type="match status" value="1"/>
</dbReference>
<dbReference type="EMBL" id="FSQZ01000001">
    <property type="protein sequence ID" value="SIN71295.1"/>
    <property type="molecule type" value="Genomic_DNA"/>
</dbReference>
<evidence type="ECO:0000256" key="6">
    <source>
        <dbReference type="ARBA" id="ARBA00023163"/>
    </source>
</evidence>
<evidence type="ECO:0000256" key="3">
    <source>
        <dbReference type="ARBA" id="ARBA00022833"/>
    </source>
</evidence>
<gene>
    <name evidence="7" type="ORF">SAMN05444368_1414</name>
</gene>
<sequence length="140" mass="15942">MNDIRNTLKLFNIRPTKARVLICEILMKEGRPISHGDLQTNDSLKEINRVTLYRALNALVDAGLVHKVLGVDGCWYFCLHETEKPGCPGDHPHFYCLKCGSMECLKEYNLPFIEVPKGYLVEGKQMLVYGVCGKCRHNMD</sequence>
<accession>A0ABY1JE25</accession>
<keyword evidence="8" id="KW-1185">Reference proteome</keyword>
<dbReference type="Gene3D" id="1.10.10.10">
    <property type="entry name" value="Winged helix-like DNA-binding domain superfamily/Winged helix DNA-binding domain"/>
    <property type="match status" value="1"/>
</dbReference>
<dbReference type="InterPro" id="IPR036388">
    <property type="entry name" value="WH-like_DNA-bd_sf"/>
</dbReference>
<evidence type="ECO:0000256" key="2">
    <source>
        <dbReference type="ARBA" id="ARBA00022491"/>
    </source>
</evidence>